<name>A7SV84_NEMVE</name>
<dbReference type="Pfam" id="PF00651">
    <property type="entry name" value="BTB"/>
    <property type="match status" value="1"/>
</dbReference>
<dbReference type="InterPro" id="IPR012983">
    <property type="entry name" value="PHR"/>
</dbReference>
<dbReference type="AlphaFoldDB" id="A7SV84"/>
<dbReference type="Gene3D" id="3.30.710.10">
    <property type="entry name" value="Potassium Channel Kv1.1, Chain A"/>
    <property type="match status" value="1"/>
</dbReference>
<dbReference type="PANTHER" id="PTHR45774">
    <property type="entry name" value="BTB/POZ DOMAIN-CONTAINING"/>
    <property type="match status" value="1"/>
</dbReference>
<dbReference type="PANTHER" id="PTHR45774:SF3">
    <property type="entry name" value="BTB (POZ) DOMAIN-CONTAINING 2B-RELATED"/>
    <property type="match status" value="1"/>
</dbReference>
<comment type="subcellular location">
    <subcellularLocation>
        <location evidence="1">Cytoplasm</location>
    </subcellularLocation>
</comment>
<keyword evidence="5" id="KW-1185">Reference proteome</keyword>
<evidence type="ECO:0000313" key="5">
    <source>
        <dbReference type="Proteomes" id="UP000001593"/>
    </source>
</evidence>
<dbReference type="SMART" id="SM00875">
    <property type="entry name" value="BACK"/>
    <property type="match status" value="1"/>
</dbReference>
<dbReference type="Pfam" id="PF08005">
    <property type="entry name" value="PHR"/>
    <property type="match status" value="1"/>
</dbReference>
<dbReference type="FunFam" id="2.60.120.820:FF:000011">
    <property type="entry name" value="Predicted protein"/>
    <property type="match status" value="1"/>
</dbReference>
<evidence type="ECO:0000256" key="2">
    <source>
        <dbReference type="ARBA" id="ARBA00022490"/>
    </source>
</evidence>
<dbReference type="InterPro" id="IPR011333">
    <property type="entry name" value="SKP1/BTB/POZ_sf"/>
</dbReference>
<dbReference type="InterPro" id="IPR000210">
    <property type="entry name" value="BTB/POZ_dom"/>
</dbReference>
<dbReference type="PhylomeDB" id="A7SV84"/>
<dbReference type="SMART" id="SM00225">
    <property type="entry name" value="BTB"/>
    <property type="match status" value="1"/>
</dbReference>
<dbReference type="SUPFAM" id="SSF54695">
    <property type="entry name" value="POZ domain"/>
    <property type="match status" value="1"/>
</dbReference>
<dbReference type="PROSITE" id="PS50097">
    <property type="entry name" value="BTB"/>
    <property type="match status" value="1"/>
</dbReference>
<dbReference type="Pfam" id="PF07707">
    <property type="entry name" value="BACK"/>
    <property type="match status" value="1"/>
</dbReference>
<dbReference type="GO" id="GO:0022008">
    <property type="term" value="P:neurogenesis"/>
    <property type="evidence" value="ECO:0000318"/>
    <property type="project" value="GO_Central"/>
</dbReference>
<feature type="non-terminal residue" evidence="4">
    <location>
        <position position="1"/>
    </location>
</feature>
<organism evidence="4 5">
    <name type="scientific">Nematostella vectensis</name>
    <name type="common">Starlet sea anemone</name>
    <dbReference type="NCBI Taxonomy" id="45351"/>
    <lineage>
        <taxon>Eukaryota</taxon>
        <taxon>Metazoa</taxon>
        <taxon>Cnidaria</taxon>
        <taxon>Anthozoa</taxon>
        <taxon>Hexacorallia</taxon>
        <taxon>Actiniaria</taxon>
        <taxon>Edwardsiidae</taxon>
        <taxon>Nematostella</taxon>
    </lineage>
</organism>
<dbReference type="STRING" id="45351.A7SV84"/>
<dbReference type="InterPro" id="IPR011705">
    <property type="entry name" value="BACK"/>
</dbReference>
<evidence type="ECO:0000259" key="3">
    <source>
        <dbReference type="PROSITE" id="PS50097"/>
    </source>
</evidence>
<dbReference type="GO" id="GO:0005829">
    <property type="term" value="C:cytosol"/>
    <property type="evidence" value="ECO:0000318"/>
    <property type="project" value="GO_Central"/>
</dbReference>
<evidence type="ECO:0000313" key="4">
    <source>
        <dbReference type="EMBL" id="EDO32375.1"/>
    </source>
</evidence>
<protein>
    <recommendedName>
        <fullName evidence="3">BTB domain-containing protein</fullName>
    </recommendedName>
</protein>
<dbReference type="HOGENOM" id="CLU_015899_2_1_1"/>
<dbReference type="Gene3D" id="2.60.120.820">
    <property type="entry name" value="PHR domain"/>
    <property type="match status" value="1"/>
</dbReference>
<gene>
    <name evidence="4" type="ORF">NEMVEDRAFT_v1g41338</name>
</gene>
<feature type="domain" description="BTB" evidence="3">
    <location>
        <begin position="23"/>
        <end position="95"/>
    </location>
</feature>
<sequence length="389" mass="44210">DWQLTKTSLNSRVAHTFNSPLMSDVAFVVEDPAKQDVVSIPAHKYILGVSSPVFFAMFYGQMSTSISKVELPDCDSVGLIEFLRYLYCNRVKFTMESAIQALYLSKKYLVPSLAKHCVTYIRDNVTPQIVFDVLPYALKLAEKDILDRCFELVDFHAVTLLGSQSFLTVTEDVLVALLQRDSLRVTEVDLFRAVQRWLAHNVEQECSVTGELNFLHTDKHVQRLMALIRFPLMKQSEFINQVVPSGFLSPDDVTQIMLGYVTPQKACNFSSQPRSGPIKRCARFQSTERWFLYSGKRAETVAFTVSASVRLHGVRLYGDEHACYRVNLELFFTMSPEHKHTKNGCYNSELIQTDSYHGYDVKFDTPVMLKAEIEYQLSALIVGPPSCYG</sequence>
<reference evidence="4 5" key="1">
    <citation type="journal article" date="2007" name="Science">
        <title>Sea anemone genome reveals ancestral eumetazoan gene repertoire and genomic organization.</title>
        <authorList>
            <person name="Putnam N.H."/>
            <person name="Srivastava M."/>
            <person name="Hellsten U."/>
            <person name="Dirks B."/>
            <person name="Chapman J."/>
            <person name="Salamov A."/>
            <person name="Terry A."/>
            <person name="Shapiro H."/>
            <person name="Lindquist E."/>
            <person name="Kapitonov V.V."/>
            <person name="Jurka J."/>
            <person name="Genikhovich G."/>
            <person name="Grigoriev I.V."/>
            <person name="Lucas S.M."/>
            <person name="Steele R.E."/>
            <person name="Finnerty J.R."/>
            <person name="Technau U."/>
            <person name="Martindale M.Q."/>
            <person name="Rokhsar D.S."/>
        </authorList>
    </citation>
    <scope>NUCLEOTIDE SEQUENCE [LARGE SCALE GENOMIC DNA]</scope>
    <source>
        <strain evidence="5">CH2 X CH6</strain>
    </source>
</reference>
<dbReference type="FunFam" id="3.30.710.10:FF:000228">
    <property type="entry name" value="Predicted protein"/>
    <property type="match status" value="1"/>
</dbReference>
<dbReference type="InParanoid" id="A7SV84"/>
<dbReference type="InterPro" id="IPR038648">
    <property type="entry name" value="PHR_sf"/>
</dbReference>
<keyword evidence="2" id="KW-0963">Cytoplasm</keyword>
<dbReference type="EMBL" id="DS469828">
    <property type="protein sequence ID" value="EDO32375.1"/>
    <property type="molecule type" value="Genomic_DNA"/>
</dbReference>
<feature type="non-terminal residue" evidence="4">
    <location>
        <position position="389"/>
    </location>
</feature>
<dbReference type="Proteomes" id="UP000001593">
    <property type="component" value="Unassembled WGS sequence"/>
</dbReference>
<dbReference type="Gene3D" id="1.25.40.420">
    <property type="match status" value="1"/>
</dbReference>
<evidence type="ECO:0000256" key="1">
    <source>
        <dbReference type="ARBA" id="ARBA00004496"/>
    </source>
</evidence>
<dbReference type="eggNOG" id="KOG2075">
    <property type="taxonomic scope" value="Eukaryota"/>
</dbReference>
<accession>A7SV84</accession>
<proteinExistence type="predicted"/>
<dbReference type="OMA" id="YRINFIS"/>